<evidence type="ECO:0000313" key="8">
    <source>
        <dbReference type="EMBL" id="EFN66723.1"/>
    </source>
</evidence>
<evidence type="ECO:0000256" key="4">
    <source>
        <dbReference type="ARBA" id="ARBA00022776"/>
    </source>
</evidence>
<dbReference type="Gene3D" id="3.30.457.60">
    <property type="match status" value="1"/>
</dbReference>
<keyword evidence="6" id="KW-0131">Cell cycle</keyword>
<evidence type="ECO:0000256" key="7">
    <source>
        <dbReference type="SAM" id="Coils"/>
    </source>
</evidence>
<evidence type="ECO:0000256" key="1">
    <source>
        <dbReference type="ARBA" id="ARBA00004123"/>
    </source>
</evidence>
<dbReference type="PANTHER" id="PTHR23168:SF0">
    <property type="entry name" value="MITOTIC SPINDLE ASSEMBLY CHECKPOINT PROTEIN MAD1"/>
    <property type="match status" value="1"/>
</dbReference>
<dbReference type="GO" id="GO:0005635">
    <property type="term" value="C:nuclear envelope"/>
    <property type="evidence" value="ECO:0007669"/>
    <property type="project" value="TreeGrafter"/>
</dbReference>
<evidence type="ECO:0000256" key="3">
    <source>
        <dbReference type="ARBA" id="ARBA00022618"/>
    </source>
</evidence>
<accession>E2AIN4</accession>
<dbReference type="PANTHER" id="PTHR23168">
    <property type="entry name" value="MITOTIC SPINDLE ASSEMBLY CHECKPOINT PROTEIN MAD1 MITOTIC ARREST DEFICIENT-LIKE PROTEIN 1"/>
    <property type="match status" value="1"/>
</dbReference>
<dbReference type="GO" id="GO:0007094">
    <property type="term" value="P:mitotic spindle assembly checkpoint signaling"/>
    <property type="evidence" value="ECO:0007669"/>
    <property type="project" value="InterPro"/>
</dbReference>
<dbReference type="Proteomes" id="UP000000311">
    <property type="component" value="Unassembled WGS sequence"/>
</dbReference>
<dbReference type="STRING" id="104421.E2AIN4"/>
<dbReference type="OrthoDB" id="331602at2759"/>
<name>E2AIN4_CAMFO</name>
<dbReference type="InParanoid" id="E2AIN4"/>
<dbReference type="Gene3D" id="1.20.5.170">
    <property type="match status" value="1"/>
</dbReference>
<evidence type="ECO:0000313" key="9">
    <source>
        <dbReference type="Proteomes" id="UP000000311"/>
    </source>
</evidence>
<keyword evidence="3" id="KW-0132">Cell division</keyword>
<keyword evidence="9" id="KW-1185">Reference proteome</keyword>
<proteinExistence type="inferred from homology"/>
<dbReference type="GO" id="GO:0072686">
    <property type="term" value="C:mitotic spindle"/>
    <property type="evidence" value="ECO:0007669"/>
    <property type="project" value="TreeGrafter"/>
</dbReference>
<comment type="subcellular location">
    <subcellularLocation>
        <location evidence="1">Nucleus</location>
    </subcellularLocation>
</comment>
<dbReference type="GO" id="GO:0051301">
    <property type="term" value="P:cell division"/>
    <property type="evidence" value="ECO:0007669"/>
    <property type="project" value="UniProtKB-KW"/>
</dbReference>
<comment type="similarity">
    <text evidence="2">Belongs to the MAD1 family.</text>
</comment>
<dbReference type="AlphaFoldDB" id="E2AIN4"/>
<gene>
    <name evidence="8" type="ORF">EAG_00713</name>
</gene>
<feature type="coiled-coil region" evidence="7">
    <location>
        <begin position="127"/>
        <end position="579"/>
    </location>
</feature>
<dbReference type="GO" id="GO:0051315">
    <property type="term" value="P:attachment of mitotic spindle microtubules to kinetochore"/>
    <property type="evidence" value="ECO:0007669"/>
    <property type="project" value="TreeGrafter"/>
</dbReference>
<keyword evidence="5" id="KW-0539">Nucleus</keyword>
<keyword evidence="4" id="KW-0498">Mitosis</keyword>
<keyword evidence="7" id="KW-0175">Coiled coil</keyword>
<evidence type="ECO:0000256" key="6">
    <source>
        <dbReference type="ARBA" id="ARBA00023306"/>
    </source>
</evidence>
<dbReference type="Pfam" id="PF05557">
    <property type="entry name" value="MAD"/>
    <property type="match status" value="1"/>
</dbReference>
<dbReference type="GO" id="GO:0000776">
    <property type="term" value="C:kinetochore"/>
    <property type="evidence" value="ECO:0007669"/>
    <property type="project" value="TreeGrafter"/>
</dbReference>
<sequence>MDDQDPTSVINMIKDLRSGTESYRKSIGASLRFSGASYIRTKFNESDDSVISPKRQKLNESDTSIINQTQSDSAPGSPWEWRRMKGEVISLKTRLTHQEATVQQLHNVRRQMEEIFEKEKGLLQVQVEQDAQTIQQLEVRLDVARRTIQDAREAQAIAEKEWSQIRNNLEKKIASLLTENAQLSENLKNASTKESSSPLQDTSESNELQLKLETMEAKATMLEGRMKDYLKVQQDYELQNVELQNMKIKLEKLESERALWEEGKMLVGRAARANDLEKELNVAKKTIAVLKESVREKLLLEEQMANMTKRLEHTEKVEQQVAVLEAKRSELALRLQEYETIGIIGGPTAVKRELNRLQQAEVDLRAEEGQLRSRLDAVLRESQNLSKNYENAKKLATDVTSSKEKLNKLVSRLQKKMILVTRERDSYRQQLDLYEKEMTVDGNNAMTERIPALERAIDGYRDLVNKLEADLQAVETGTKKNECNKLREEIEQLKGELEHRALKGDFNCNARVLHFTMNPSAIAEKQAEEKQAALLREVEELRAKVGSGNYGATTSSLQIQEIAELKQTHEIKIARLKEAFKASSQEYRQACYQLFGWRVDRTKEGYYKLSSQYAESPDDFLFFHVGEEGVDMLETVFSTNLSSLIEQYLQRQHSVPMFLNAVQSDLFSQQTVTNVVTSRKLTELLSRIKILREGNVEVENRVEPSHSGYPTGDVTSRPCSYVPRKGRPVCPRRAISIALFGEGTVTVIFISD</sequence>
<reference evidence="8 9" key="1">
    <citation type="journal article" date="2010" name="Science">
        <title>Genomic comparison of the ants Camponotus floridanus and Harpegnathos saltator.</title>
        <authorList>
            <person name="Bonasio R."/>
            <person name="Zhang G."/>
            <person name="Ye C."/>
            <person name="Mutti N.S."/>
            <person name="Fang X."/>
            <person name="Qin N."/>
            <person name="Donahue G."/>
            <person name="Yang P."/>
            <person name="Li Q."/>
            <person name="Li C."/>
            <person name="Zhang P."/>
            <person name="Huang Z."/>
            <person name="Berger S.L."/>
            <person name="Reinberg D."/>
            <person name="Wang J."/>
            <person name="Liebig J."/>
        </authorList>
    </citation>
    <scope>NUCLEOTIDE SEQUENCE [LARGE SCALE GENOMIC DNA]</scope>
    <source>
        <strain evidence="9">C129</strain>
    </source>
</reference>
<evidence type="ECO:0000256" key="5">
    <source>
        <dbReference type="ARBA" id="ARBA00023242"/>
    </source>
</evidence>
<dbReference type="SUPFAM" id="SSF75704">
    <property type="entry name" value="Mitotic arrest deficient-like 1, Mad1"/>
    <property type="match status" value="1"/>
</dbReference>
<organism evidence="9">
    <name type="scientific">Camponotus floridanus</name>
    <name type="common">Florida carpenter ant</name>
    <dbReference type="NCBI Taxonomy" id="104421"/>
    <lineage>
        <taxon>Eukaryota</taxon>
        <taxon>Metazoa</taxon>
        <taxon>Ecdysozoa</taxon>
        <taxon>Arthropoda</taxon>
        <taxon>Hexapoda</taxon>
        <taxon>Insecta</taxon>
        <taxon>Pterygota</taxon>
        <taxon>Neoptera</taxon>
        <taxon>Endopterygota</taxon>
        <taxon>Hymenoptera</taxon>
        <taxon>Apocrita</taxon>
        <taxon>Aculeata</taxon>
        <taxon>Formicoidea</taxon>
        <taxon>Formicidae</taxon>
        <taxon>Formicinae</taxon>
        <taxon>Camponotus</taxon>
    </lineage>
</organism>
<dbReference type="Gene3D" id="6.10.250.90">
    <property type="match status" value="1"/>
</dbReference>
<evidence type="ECO:0000256" key="2">
    <source>
        <dbReference type="ARBA" id="ARBA00008029"/>
    </source>
</evidence>
<protein>
    <submittedName>
        <fullName evidence="8">Mitotic spindle assembly checkpoint protein MAD1</fullName>
    </submittedName>
</protein>
<dbReference type="FunCoup" id="E2AIN4">
    <property type="interactions" value="1318"/>
</dbReference>
<dbReference type="OMA" id="RDFYKQM"/>
<dbReference type="InterPro" id="IPR008672">
    <property type="entry name" value="Mad1"/>
</dbReference>
<dbReference type="EMBL" id="GL439840">
    <property type="protein sequence ID" value="EFN66723.1"/>
    <property type="molecule type" value="Genomic_DNA"/>
</dbReference>